<feature type="domain" description="Peptidase M14" evidence="13">
    <location>
        <begin position="409"/>
        <end position="709"/>
    </location>
</feature>
<evidence type="ECO:0000313" key="14">
    <source>
        <dbReference type="EMBL" id="SOQ50698.1"/>
    </source>
</evidence>
<evidence type="ECO:0000256" key="3">
    <source>
        <dbReference type="ARBA" id="ARBA00022645"/>
    </source>
</evidence>
<evidence type="ECO:0000256" key="8">
    <source>
        <dbReference type="ARBA" id="ARBA00022833"/>
    </source>
</evidence>
<dbReference type="InterPro" id="IPR000834">
    <property type="entry name" value="Peptidase_M14"/>
</dbReference>
<keyword evidence="5" id="KW-0479">Metal-binding</keyword>
<feature type="domain" description="Peptidase M14" evidence="13">
    <location>
        <begin position="118"/>
        <end position="401"/>
    </location>
</feature>
<dbReference type="PANTHER" id="PTHR11705:SF140">
    <property type="entry name" value="FI02848P-RELATED"/>
    <property type="match status" value="1"/>
</dbReference>
<keyword evidence="8" id="KW-0862">Zinc</keyword>
<dbReference type="PRINTS" id="PR00765">
    <property type="entry name" value="CRBOXYPTASEA"/>
</dbReference>
<evidence type="ECO:0000256" key="5">
    <source>
        <dbReference type="ARBA" id="ARBA00022723"/>
    </source>
</evidence>
<keyword evidence="10" id="KW-1015">Disulfide bond</keyword>
<dbReference type="Gene3D" id="3.30.70.340">
    <property type="entry name" value="Metallocarboxypeptidase-like"/>
    <property type="match status" value="1"/>
</dbReference>
<evidence type="ECO:0000256" key="6">
    <source>
        <dbReference type="ARBA" id="ARBA00022729"/>
    </source>
</evidence>
<feature type="active site" description="Proton donor/acceptor" evidence="11">
    <location>
        <position position="671"/>
    </location>
</feature>
<dbReference type="SUPFAM" id="SSF53187">
    <property type="entry name" value="Zn-dependent exopeptidases"/>
    <property type="match status" value="2"/>
</dbReference>
<feature type="active site" description="Proton donor/acceptor" evidence="11">
    <location>
        <position position="378"/>
    </location>
</feature>
<feature type="signal peptide" evidence="12">
    <location>
        <begin position="1"/>
        <end position="16"/>
    </location>
</feature>
<name>A0A2H1WCA6_SPOFR</name>
<dbReference type="Pfam" id="PF00246">
    <property type="entry name" value="Peptidase_M14"/>
    <property type="match status" value="2"/>
</dbReference>
<comment type="similarity">
    <text evidence="2 11">Belongs to the peptidase M14 family.</text>
</comment>
<dbReference type="InterPro" id="IPR036990">
    <property type="entry name" value="M14A-like_propep"/>
</dbReference>
<feature type="chain" id="PRO_5013957512" evidence="12">
    <location>
        <begin position="17"/>
        <end position="719"/>
    </location>
</feature>
<dbReference type="GO" id="GO:0008270">
    <property type="term" value="F:zinc ion binding"/>
    <property type="evidence" value="ECO:0007669"/>
    <property type="project" value="InterPro"/>
</dbReference>
<keyword evidence="4" id="KW-0645">Protease</keyword>
<dbReference type="GO" id="GO:0005615">
    <property type="term" value="C:extracellular space"/>
    <property type="evidence" value="ECO:0007669"/>
    <property type="project" value="TreeGrafter"/>
</dbReference>
<keyword evidence="6 12" id="KW-0732">Signal</keyword>
<protein>
    <submittedName>
        <fullName evidence="14">SFRICE_004230</fullName>
    </submittedName>
</protein>
<dbReference type="AlphaFoldDB" id="A0A2H1WCA6"/>
<dbReference type="GO" id="GO:0004181">
    <property type="term" value="F:metallocarboxypeptidase activity"/>
    <property type="evidence" value="ECO:0007669"/>
    <property type="project" value="InterPro"/>
</dbReference>
<evidence type="ECO:0000256" key="11">
    <source>
        <dbReference type="PROSITE-ProRule" id="PRU01379"/>
    </source>
</evidence>
<keyword evidence="9" id="KW-0482">Metalloprotease</keyword>
<dbReference type="SUPFAM" id="SSF54897">
    <property type="entry name" value="Protease propeptides/inhibitors"/>
    <property type="match status" value="2"/>
</dbReference>
<evidence type="ECO:0000256" key="12">
    <source>
        <dbReference type="SAM" id="SignalP"/>
    </source>
</evidence>
<comment type="cofactor">
    <cofactor evidence="1">
        <name>Zn(2+)</name>
        <dbReference type="ChEBI" id="CHEBI:29105"/>
    </cofactor>
</comment>
<organism evidence="14">
    <name type="scientific">Spodoptera frugiperda</name>
    <name type="common">Fall armyworm</name>
    <dbReference type="NCBI Taxonomy" id="7108"/>
    <lineage>
        <taxon>Eukaryota</taxon>
        <taxon>Metazoa</taxon>
        <taxon>Ecdysozoa</taxon>
        <taxon>Arthropoda</taxon>
        <taxon>Hexapoda</taxon>
        <taxon>Insecta</taxon>
        <taxon>Pterygota</taxon>
        <taxon>Neoptera</taxon>
        <taxon>Endopterygota</taxon>
        <taxon>Lepidoptera</taxon>
        <taxon>Glossata</taxon>
        <taxon>Ditrysia</taxon>
        <taxon>Noctuoidea</taxon>
        <taxon>Noctuidae</taxon>
        <taxon>Amphipyrinae</taxon>
        <taxon>Spodoptera</taxon>
    </lineage>
</organism>
<dbReference type="FunFam" id="3.40.630.10:FF:000084">
    <property type="entry name" value="Carboxypeptidase B2"/>
    <property type="match status" value="2"/>
</dbReference>
<dbReference type="PANTHER" id="PTHR11705">
    <property type="entry name" value="PROTEASE FAMILY M14 CARBOXYPEPTIDASE A,B"/>
    <property type="match status" value="1"/>
</dbReference>
<dbReference type="EMBL" id="ODYU01007689">
    <property type="protein sequence ID" value="SOQ50698.1"/>
    <property type="molecule type" value="Genomic_DNA"/>
</dbReference>
<reference evidence="14" key="1">
    <citation type="submission" date="2016-07" db="EMBL/GenBank/DDBJ databases">
        <authorList>
            <person name="Bretaudeau A."/>
        </authorList>
    </citation>
    <scope>NUCLEOTIDE SEQUENCE</scope>
    <source>
        <strain evidence="14">Rice</strain>
        <tissue evidence="14">Whole body</tissue>
    </source>
</reference>
<evidence type="ECO:0000256" key="10">
    <source>
        <dbReference type="ARBA" id="ARBA00023157"/>
    </source>
</evidence>
<gene>
    <name evidence="14" type="ORF">SFRICE_004230</name>
</gene>
<dbReference type="PROSITE" id="PS52035">
    <property type="entry name" value="PEPTIDASE_M14"/>
    <property type="match status" value="2"/>
</dbReference>
<dbReference type="GO" id="GO:0006508">
    <property type="term" value="P:proteolysis"/>
    <property type="evidence" value="ECO:0007669"/>
    <property type="project" value="UniProtKB-KW"/>
</dbReference>
<dbReference type="InterPro" id="IPR003146">
    <property type="entry name" value="M14A_act_pep"/>
</dbReference>
<evidence type="ECO:0000256" key="9">
    <source>
        <dbReference type="ARBA" id="ARBA00023049"/>
    </source>
</evidence>
<dbReference type="Gene3D" id="3.40.630.10">
    <property type="entry name" value="Zn peptidases"/>
    <property type="match status" value="2"/>
</dbReference>
<proteinExistence type="inferred from homology"/>
<evidence type="ECO:0000256" key="7">
    <source>
        <dbReference type="ARBA" id="ARBA00022801"/>
    </source>
</evidence>
<evidence type="ECO:0000259" key="13">
    <source>
        <dbReference type="PROSITE" id="PS52035"/>
    </source>
</evidence>
<keyword evidence="3" id="KW-0121">Carboxypeptidase</keyword>
<sequence>MKYLLVVVCLFYGVLAKHELYEGHAVYEIDVQSVAQTKLVHDFENDLHLDIWSHAVPGHPGKVLVPKAKRDIFENFLVQNRVQYKVETENVKEQLDKEDELLAAAAARSNSSRIGFERIHTYEEVDAYLDELARDYPNVVSVGFAGRSFEGRPIRYLKISTTNFQDTSKPVVMLQSLLHSREWVTLPATLYAIQKLVVDVTESDLVQNIDWIILPVANPDGYVYTQIDRYWRKNRSTTNMIGGHCPGVDLNRNFDYVWGTASSPYICEEDFHGGSAFSEPESAAIRDIILEHSSRMAMYLDIHSFGTKHELYDGHAVYEIDVQSVEQTKLVHDFENDLHLDIWSHAVPGHPGKVLVPKDKRDVFENFLEQNRVQYKVETENVKEQLDKEDELLAAAAARSNSSRIGFERIHTYEEVEAYLDQLARDYPNVVSVVFGGRSVEGRPIRYLRISTTNFQDARKPVVMMQSLLHSREWVTLPATLYAIRKLVVDVTESDLVQNIDWIILPVANPDGYVFTLTDRYWRKNRATRYMIGNHCPGVDLNRNFDHIWGTASSANPCQDTFHGAGPFSEPETVVIRDIILEHRARMALFLDIHSFGSMILFPYGDGVLPANALQLNFVGVQMAQAIDRVKWPSNKNYVVGNILHVLRYAASGGAGDYAINVAAPYSFTFELPAYRNSVWMDGFLVDPAFIEQAGFETWEGIKVGARAAAAAFRKGKAV</sequence>
<dbReference type="Pfam" id="PF02244">
    <property type="entry name" value="Propep_M14"/>
    <property type="match status" value="2"/>
</dbReference>
<evidence type="ECO:0000256" key="1">
    <source>
        <dbReference type="ARBA" id="ARBA00001947"/>
    </source>
</evidence>
<evidence type="ECO:0000256" key="4">
    <source>
        <dbReference type="ARBA" id="ARBA00022670"/>
    </source>
</evidence>
<keyword evidence="7" id="KW-0378">Hydrolase</keyword>
<accession>A0A2H1WCA6</accession>
<evidence type="ECO:0000256" key="2">
    <source>
        <dbReference type="ARBA" id="ARBA00005988"/>
    </source>
</evidence>
<dbReference type="SMART" id="SM00631">
    <property type="entry name" value="Zn_pept"/>
    <property type="match status" value="2"/>
</dbReference>